<proteinExistence type="predicted"/>
<feature type="compositionally biased region" description="Basic residues" evidence="1">
    <location>
        <begin position="104"/>
        <end position="130"/>
    </location>
</feature>
<dbReference type="Proteomes" id="UP000683925">
    <property type="component" value="Unassembled WGS sequence"/>
</dbReference>
<dbReference type="EMBL" id="CAJJDP010000121">
    <property type="protein sequence ID" value="CAD8200239.1"/>
    <property type="molecule type" value="Genomic_DNA"/>
</dbReference>
<evidence type="ECO:0000313" key="2">
    <source>
        <dbReference type="EMBL" id="CAD8200239.1"/>
    </source>
</evidence>
<dbReference type="AlphaFoldDB" id="A0A8S1XHB3"/>
<keyword evidence="3" id="KW-1185">Reference proteome</keyword>
<evidence type="ECO:0000256" key="1">
    <source>
        <dbReference type="SAM" id="MobiDB-lite"/>
    </source>
</evidence>
<feature type="compositionally biased region" description="Basic and acidic residues" evidence="1">
    <location>
        <begin position="138"/>
        <end position="155"/>
    </location>
</feature>
<feature type="compositionally biased region" description="Basic and acidic residues" evidence="1">
    <location>
        <begin position="31"/>
        <end position="40"/>
    </location>
</feature>
<feature type="compositionally biased region" description="Polar residues" evidence="1">
    <location>
        <begin position="41"/>
        <end position="50"/>
    </location>
</feature>
<accession>A0A8S1XHB3</accession>
<dbReference type="OrthoDB" id="309543at2759"/>
<dbReference type="OMA" id="ERTNSEH"/>
<feature type="region of interest" description="Disordered" evidence="1">
    <location>
        <begin position="104"/>
        <end position="186"/>
    </location>
</feature>
<evidence type="ECO:0000313" key="3">
    <source>
        <dbReference type="Proteomes" id="UP000683925"/>
    </source>
</evidence>
<protein>
    <submittedName>
        <fullName evidence="2">Uncharacterized protein</fullName>
    </submittedName>
</protein>
<organism evidence="2 3">
    <name type="scientific">Paramecium octaurelia</name>
    <dbReference type="NCBI Taxonomy" id="43137"/>
    <lineage>
        <taxon>Eukaryota</taxon>
        <taxon>Sar</taxon>
        <taxon>Alveolata</taxon>
        <taxon>Ciliophora</taxon>
        <taxon>Intramacronucleata</taxon>
        <taxon>Oligohymenophorea</taxon>
        <taxon>Peniculida</taxon>
        <taxon>Parameciidae</taxon>
        <taxon>Paramecium</taxon>
    </lineage>
</organism>
<sequence>MKFVPLAIHLQTIAELYEKCAQLSEQLHEQNFKTDQDAKSTNENTQNSESIEIDEIQNYSPKSQATKTKDNLKSNIKKLKTQNHKKVQSQCSDCSQVYEVKVRKKSKKYKHTQKNNQKTKKSRQLIKKLRTQQQSKQFEIDLNERTNSEHSKISKSEINNVCTLDNQDQGDDNQNQESQDEFEISL</sequence>
<comment type="caution">
    <text evidence="2">The sequence shown here is derived from an EMBL/GenBank/DDBJ whole genome shotgun (WGS) entry which is preliminary data.</text>
</comment>
<reference evidence="2" key="1">
    <citation type="submission" date="2021-01" db="EMBL/GenBank/DDBJ databases">
        <authorList>
            <consortium name="Genoscope - CEA"/>
            <person name="William W."/>
        </authorList>
    </citation>
    <scope>NUCLEOTIDE SEQUENCE</scope>
</reference>
<name>A0A8S1XHB3_PAROT</name>
<feature type="region of interest" description="Disordered" evidence="1">
    <location>
        <begin position="31"/>
        <end position="71"/>
    </location>
</feature>
<feature type="compositionally biased region" description="Polar residues" evidence="1">
    <location>
        <begin position="57"/>
        <end position="66"/>
    </location>
</feature>
<gene>
    <name evidence="2" type="ORF">POCTA_138.1.T1210130</name>
</gene>